<organism evidence="1 2">
    <name type="scientific">Lactococcus garvieae DCC43</name>
    <dbReference type="NCBI Taxonomy" id="1231377"/>
    <lineage>
        <taxon>Bacteria</taxon>
        <taxon>Bacillati</taxon>
        <taxon>Bacillota</taxon>
        <taxon>Bacilli</taxon>
        <taxon>Lactobacillales</taxon>
        <taxon>Streptococcaceae</taxon>
        <taxon>Lactococcus</taxon>
    </lineage>
</organism>
<reference evidence="1 2" key="1">
    <citation type="journal article" date="2012" name="J. Bacteriol.">
        <title>Genome Sequence of the Bacteriocin-Producing Strain Lactococcus garvieae DCC43.</title>
        <authorList>
            <person name="Gabrielsen C."/>
            <person name="Brede D.A."/>
            <person name="Hernandez P.E."/>
            <person name="Nes I.F."/>
            <person name="Diep D.B."/>
        </authorList>
    </citation>
    <scope>NUCLEOTIDE SEQUENCE [LARGE SCALE GENOMIC DNA]</scope>
    <source>
        <strain evidence="1 2">DCC43</strain>
    </source>
</reference>
<evidence type="ECO:0000313" key="1">
    <source>
        <dbReference type="EMBL" id="EKF51518.1"/>
    </source>
</evidence>
<dbReference type="Proteomes" id="UP000006787">
    <property type="component" value="Unassembled WGS sequence"/>
</dbReference>
<proteinExistence type="predicted"/>
<gene>
    <name evidence="1" type="ORF">C426_1105</name>
</gene>
<sequence>MPSGQIGVTAEPGLFGPGLTGGVISFPGVKPISPDVL</sequence>
<dbReference type="AlphaFoldDB" id="K2NVH2"/>
<name>K2NVH2_9LACT</name>
<dbReference type="EMBL" id="AMQS01000013">
    <property type="protein sequence ID" value="EKF51518.1"/>
    <property type="molecule type" value="Genomic_DNA"/>
</dbReference>
<evidence type="ECO:0000313" key="2">
    <source>
        <dbReference type="Proteomes" id="UP000006787"/>
    </source>
</evidence>
<protein>
    <submittedName>
        <fullName evidence="1">Uncharacterized protein</fullName>
    </submittedName>
</protein>
<accession>K2NVH2</accession>
<comment type="caution">
    <text evidence="1">The sequence shown here is derived from an EMBL/GenBank/DDBJ whole genome shotgun (WGS) entry which is preliminary data.</text>
</comment>